<dbReference type="Pfam" id="PF01226">
    <property type="entry name" value="Form_Nir_trans"/>
    <property type="match status" value="1"/>
</dbReference>
<dbReference type="STRING" id="1134406.ADN00_15430"/>
<dbReference type="PANTHER" id="PTHR30520:SF6">
    <property type="entry name" value="FORMATE_NITRATE FAMILY TRANSPORTER (EUROFUNG)"/>
    <property type="match status" value="1"/>
</dbReference>
<dbReference type="InterPro" id="IPR023271">
    <property type="entry name" value="Aquaporin-like"/>
</dbReference>
<feature type="transmembrane region" description="Helical" evidence="6">
    <location>
        <begin position="70"/>
        <end position="91"/>
    </location>
</feature>
<dbReference type="PANTHER" id="PTHR30520">
    <property type="entry name" value="FORMATE TRANSPORTER-RELATED"/>
    <property type="match status" value="1"/>
</dbReference>
<gene>
    <name evidence="7" type="ORF">ADN00_15430</name>
</gene>
<dbReference type="Gene3D" id="1.20.1080.10">
    <property type="entry name" value="Glycerol uptake facilitator protein"/>
    <property type="match status" value="1"/>
</dbReference>
<reference evidence="7 8" key="1">
    <citation type="submission" date="2015-07" db="EMBL/GenBank/DDBJ databases">
        <title>Genome sequence of Ornatilinea apprima DSM 23815.</title>
        <authorList>
            <person name="Hemp J."/>
            <person name="Ward L.M."/>
            <person name="Pace L.A."/>
            <person name="Fischer W.W."/>
        </authorList>
    </citation>
    <scope>NUCLEOTIDE SEQUENCE [LARGE SCALE GENOMIC DNA]</scope>
    <source>
        <strain evidence="7 8">P3M-1</strain>
    </source>
</reference>
<feature type="transmembrane region" description="Helical" evidence="6">
    <location>
        <begin position="36"/>
        <end position="58"/>
    </location>
</feature>
<comment type="similarity">
    <text evidence="5">Belongs to the FNT transporter (TC 1.A.16) family.</text>
</comment>
<dbReference type="InterPro" id="IPR024002">
    <property type="entry name" value="For/NO2_transpt_CS"/>
</dbReference>
<name>A0A0P6WZI1_9CHLR</name>
<keyword evidence="3 6" id="KW-1133">Transmembrane helix</keyword>
<dbReference type="InterPro" id="IPR000292">
    <property type="entry name" value="For/NO2_transpt"/>
</dbReference>
<keyword evidence="8" id="KW-1185">Reference proteome</keyword>
<dbReference type="GO" id="GO:0015499">
    <property type="term" value="F:formate transmembrane transporter activity"/>
    <property type="evidence" value="ECO:0007669"/>
    <property type="project" value="InterPro"/>
</dbReference>
<feature type="transmembrane region" description="Helical" evidence="6">
    <location>
        <begin position="112"/>
        <end position="134"/>
    </location>
</feature>
<feature type="transmembrane region" description="Helical" evidence="6">
    <location>
        <begin position="162"/>
        <end position="184"/>
    </location>
</feature>
<feature type="transmembrane region" description="Helical" evidence="6">
    <location>
        <begin position="252"/>
        <end position="278"/>
    </location>
</feature>
<comment type="caution">
    <text evidence="7">The sequence shown here is derived from an EMBL/GenBank/DDBJ whole genome shotgun (WGS) entry which is preliminary data.</text>
</comment>
<accession>A0A0P6WZI1</accession>
<dbReference type="Proteomes" id="UP000050417">
    <property type="component" value="Unassembled WGS sequence"/>
</dbReference>
<protein>
    <submittedName>
        <fullName evidence="7">Formate transporter</fullName>
    </submittedName>
</protein>
<dbReference type="PROSITE" id="PS01005">
    <property type="entry name" value="FORMATE_NITRITE_TP_1"/>
    <property type="match status" value="1"/>
</dbReference>
<comment type="subcellular location">
    <subcellularLocation>
        <location evidence="1">Membrane</location>
        <topology evidence="1">Multi-pass membrane protein</topology>
    </subcellularLocation>
</comment>
<dbReference type="PATRIC" id="fig|1134406.4.peg.788"/>
<evidence type="ECO:0000313" key="7">
    <source>
        <dbReference type="EMBL" id="KPL72214.1"/>
    </source>
</evidence>
<sequence length="284" mass="30411">MAENNIRIDSLVPAEMAQKAEDVGVKKASLDFWTMFALAILAGAFISLGAVFATTVGTGGGDLPFGVNKLLMGLVFTVGLIMVIVGGAELFTGNNLIVMAFMSGKVSLGKLLRNWAIVYFGNLVGSVLTAYFMFLTKQYTFAKGALGLTILNIGESKTALEFVPALALGVMCNALVCMAVWLTFSARTTTDKILAIIPPISAFVAAGMEHSVANMYFIPIALFVKYFGDPSFFEAIGKTAADFPHLTVNNFFIANLLPVTIGNIIGGVVLVGVVYWFIYLRKKN</sequence>
<feature type="transmembrane region" description="Helical" evidence="6">
    <location>
        <begin position="196"/>
        <end position="224"/>
    </location>
</feature>
<dbReference type="RefSeq" id="WP_075063928.1">
    <property type="nucleotide sequence ID" value="NZ_LGCL01000039.1"/>
</dbReference>
<dbReference type="GO" id="GO:0005886">
    <property type="term" value="C:plasma membrane"/>
    <property type="evidence" value="ECO:0007669"/>
    <property type="project" value="TreeGrafter"/>
</dbReference>
<dbReference type="AlphaFoldDB" id="A0A0P6WZI1"/>
<evidence type="ECO:0000256" key="2">
    <source>
        <dbReference type="ARBA" id="ARBA00022692"/>
    </source>
</evidence>
<dbReference type="EMBL" id="LGCL01000039">
    <property type="protein sequence ID" value="KPL72214.1"/>
    <property type="molecule type" value="Genomic_DNA"/>
</dbReference>
<organism evidence="7 8">
    <name type="scientific">Ornatilinea apprima</name>
    <dbReference type="NCBI Taxonomy" id="1134406"/>
    <lineage>
        <taxon>Bacteria</taxon>
        <taxon>Bacillati</taxon>
        <taxon>Chloroflexota</taxon>
        <taxon>Anaerolineae</taxon>
        <taxon>Anaerolineales</taxon>
        <taxon>Anaerolineaceae</taxon>
        <taxon>Ornatilinea</taxon>
    </lineage>
</organism>
<evidence type="ECO:0000313" key="8">
    <source>
        <dbReference type="Proteomes" id="UP000050417"/>
    </source>
</evidence>
<evidence type="ECO:0000256" key="3">
    <source>
        <dbReference type="ARBA" id="ARBA00022989"/>
    </source>
</evidence>
<proteinExistence type="inferred from homology"/>
<dbReference type="NCBIfam" id="TIGR00790">
    <property type="entry name" value="fnt"/>
    <property type="match status" value="1"/>
</dbReference>
<keyword evidence="4 6" id="KW-0472">Membrane</keyword>
<evidence type="ECO:0000256" key="4">
    <source>
        <dbReference type="ARBA" id="ARBA00023136"/>
    </source>
</evidence>
<keyword evidence="2 6" id="KW-0812">Transmembrane</keyword>
<dbReference type="InterPro" id="IPR023999">
    <property type="entry name" value="Formate_transptr_FocA"/>
</dbReference>
<dbReference type="NCBIfam" id="TIGR04060">
    <property type="entry name" value="formate_focA"/>
    <property type="match status" value="1"/>
</dbReference>
<evidence type="ECO:0000256" key="5">
    <source>
        <dbReference type="ARBA" id="ARBA00049660"/>
    </source>
</evidence>
<evidence type="ECO:0000256" key="1">
    <source>
        <dbReference type="ARBA" id="ARBA00004141"/>
    </source>
</evidence>
<evidence type="ECO:0000256" key="6">
    <source>
        <dbReference type="SAM" id="Phobius"/>
    </source>
</evidence>